<dbReference type="AlphaFoldDB" id="A0A0F9G291"/>
<organism evidence="1">
    <name type="scientific">marine sediment metagenome</name>
    <dbReference type="NCBI Taxonomy" id="412755"/>
    <lineage>
        <taxon>unclassified sequences</taxon>
        <taxon>metagenomes</taxon>
        <taxon>ecological metagenomes</taxon>
    </lineage>
</organism>
<accession>A0A0F9G291</accession>
<evidence type="ECO:0000313" key="1">
    <source>
        <dbReference type="EMBL" id="KKL63685.1"/>
    </source>
</evidence>
<dbReference type="EMBL" id="LAZR01028081">
    <property type="protein sequence ID" value="KKL63685.1"/>
    <property type="molecule type" value="Genomic_DNA"/>
</dbReference>
<gene>
    <name evidence="1" type="ORF">LCGC14_2172640</name>
</gene>
<reference evidence="1" key="1">
    <citation type="journal article" date="2015" name="Nature">
        <title>Complex archaea that bridge the gap between prokaryotes and eukaryotes.</title>
        <authorList>
            <person name="Spang A."/>
            <person name="Saw J.H."/>
            <person name="Jorgensen S.L."/>
            <person name="Zaremba-Niedzwiedzka K."/>
            <person name="Martijn J."/>
            <person name="Lind A.E."/>
            <person name="van Eijk R."/>
            <person name="Schleper C."/>
            <person name="Guy L."/>
            <person name="Ettema T.J."/>
        </authorList>
    </citation>
    <scope>NUCLEOTIDE SEQUENCE</scope>
</reference>
<comment type="caution">
    <text evidence="1">The sequence shown here is derived from an EMBL/GenBank/DDBJ whole genome shotgun (WGS) entry which is preliminary data.</text>
</comment>
<proteinExistence type="predicted"/>
<name>A0A0F9G291_9ZZZZ</name>
<protein>
    <recommendedName>
        <fullName evidence="2">DUF932 domain-containing protein</fullName>
    </recommendedName>
</protein>
<sequence length="370" mass="40526">MTIQPSTKMISLSKFGGFIADADPPIDLEVTKDHYFEIAGEGQSINIKFAGMPVGPLPMYQVKALAGMPQIDLRGTTGHLRTARAVPGERGEMAMGVLASQIGQLNEAIESCDLNQRPLTMRTYRNDCNIDAIGGIVTRAYAPLTHAQIIERMLDADGFDGAMIHRYKITPARMDFTLLLDNAKWEIDGGIKSGLRGGNGQFGDKSFTFMAMLFRLLCTNGMMDVVDSASVRRRHVGDPIDLRRDLEFILERSADLFQLSQSAMEIEVDVPGTLVELFRHNLLNRGSLRKSLERRTESLGGQQVQGNVTTLWGLSQAITAAARDYSFTQMNSMGSLAGRLVHLGVGPVLDGQHIVNDVPDDIIEEFGLAA</sequence>
<evidence type="ECO:0008006" key="2">
    <source>
        <dbReference type="Google" id="ProtNLM"/>
    </source>
</evidence>